<keyword evidence="2" id="KW-1133">Transmembrane helix</keyword>
<evidence type="ECO:0000256" key="2">
    <source>
        <dbReference type="SAM" id="Phobius"/>
    </source>
</evidence>
<organism evidence="3 4">
    <name type="scientific">Curtobacterium caseinilyticum</name>
    <dbReference type="NCBI Taxonomy" id="3055137"/>
    <lineage>
        <taxon>Bacteria</taxon>
        <taxon>Bacillati</taxon>
        <taxon>Actinomycetota</taxon>
        <taxon>Actinomycetes</taxon>
        <taxon>Micrococcales</taxon>
        <taxon>Microbacteriaceae</taxon>
        <taxon>Curtobacterium</taxon>
    </lineage>
</organism>
<reference evidence="3 4" key="1">
    <citation type="submission" date="2023-06" db="EMBL/GenBank/DDBJ databases">
        <authorList>
            <person name="Feng G."/>
            <person name="Li J."/>
            <person name="Zhu H."/>
        </authorList>
    </citation>
    <scope>NUCLEOTIDE SEQUENCE [LARGE SCALE GENOMIC DNA]</scope>
    <source>
        <strain evidence="3 4">RHCKG28</strain>
    </source>
</reference>
<proteinExistence type="predicted"/>
<feature type="compositionally biased region" description="Basic and acidic residues" evidence="1">
    <location>
        <begin position="1"/>
        <end position="13"/>
    </location>
</feature>
<evidence type="ECO:0000256" key="1">
    <source>
        <dbReference type="SAM" id="MobiDB-lite"/>
    </source>
</evidence>
<feature type="transmembrane region" description="Helical" evidence="2">
    <location>
        <begin position="187"/>
        <end position="215"/>
    </location>
</feature>
<protein>
    <recommendedName>
        <fullName evidence="5">ECF transporter S component</fullName>
    </recommendedName>
</protein>
<feature type="transmembrane region" description="Helical" evidence="2">
    <location>
        <begin position="235"/>
        <end position="254"/>
    </location>
</feature>
<evidence type="ECO:0000313" key="3">
    <source>
        <dbReference type="EMBL" id="MDM7892440.1"/>
    </source>
</evidence>
<feature type="transmembrane region" description="Helical" evidence="2">
    <location>
        <begin position="111"/>
        <end position="137"/>
    </location>
</feature>
<feature type="compositionally biased region" description="Basic and acidic residues" evidence="1">
    <location>
        <begin position="371"/>
        <end position="388"/>
    </location>
</feature>
<keyword evidence="4" id="KW-1185">Reference proteome</keyword>
<dbReference type="Proteomes" id="UP001236404">
    <property type="component" value="Unassembled WGS sequence"/>
</dbReference>
<keyword evidence="2" id="KW-0812">Transmembrane</keyword>
<accession>A0ABT7TSF9</accession>
<dbReference type="EMBL" id="JAUCMN010000008">
    <property type="protein sequence ID" value="MDM7892440.1"/>
    <property type="molecule type" value="Genomic_DNA"/>
</dbReference>
<feature type="compositionally biased region" description="Low complexity" evidence="1">
    <location>
        <begin position="38"/>
        <end position="76"/>
    </location>
</feature>
<name>A0ABT7TSF9_9MICO</name>
<evidence type="ECO:0008006" key="5">
    <source>
        <dbReference type="Google" id="ProtNLM"/>
    </source>
</evidence>
<sequence>MTDAGDPRGRQQDRGYYGAGWSQPAPPAAGQPGGPAWGGQQQPTQQQPAQQQDGQQQYGQQQYGQPYGEQSSGQPQQPAPQQQPPSRASRRSSDPRRAFAPGASVANTTGALIAVVSIVLVEFVSGVLGLLGTSLVVHPFSTYGTGASLLGSFVSGVFASPFPFYAGAFLALAFLTPIARRSPLPTVLLRAVLAGAAGTVALALVGVFTGSYAAVRTGSGARLVIDVLTGPLQEGVPFTLMLLATATVAWLWLGRPRGGRAAQRSGAGRPGTVRPADAVPPSTVQHVPGPSGLHQGGPTYGAQPQHGQPGQQAQPGPYGVQPQHGQPGQQAQPGPYGQQAQPGAHDRHAQPGRYGQQGPQQGPADQQQPSGDREHTQRPDDRWAPPTR</sequence>
<evidence type="ECO:0000313" key="4">
    <source>
        <dbReference type="Proteomes" id="UP001236404"/>
    </source>
</evidence>
<feature type="region of interest" description="Disordered" evidence="1">
    <location>
        <begin position="1"/>
        <end position="101"/>
    </location>
</feature>
<feature type="transmembrane region" description="Helical" evidence="2">
    <location>
        <begin position="149"/>
        <end position="175"/>
    </location>
</feature>
<feature type="compositionally biased region" description="Low complexity" evidence="1">
    <location>
        <begin position="300"/>
        <end position="343"/>
    </location>
</feature>
<dbReference type="RefSeq" id="WP_289474227.1">
    <property type="nucleotide sequence ID" value="NZ_JAUCMN010000008.1"/>
</dbReference>
<comment type="caution">
    <text evidence="3">The sequence shown here is derived from an EMBL/GenBank/DDBJ whole genome shotgun (WGS) entry which is preliminary data.</text>
</comment>
<gene>
    <name evidence="3" type="ORF">QUG93_12160</name>
</gene>
<feature type="region of interest" description="Disordered" evidence="1">
    <location>
        <begin position="259"/>
        <end position="388"/>
    </location>
</feature>
<keyword evidence="2" id="KW-0472">Membrane</keyword>
<dbReference type="SUPFAM" id="SSF81995">
    <property type="entry name" value="beta-sandwich domain of Sec23/24"/>
    <property type="match status" value="1"/>
</dbReference>
<feature type="compositionally biased region" description="Low complexity" evidence="1">
    <location>
        <begin position="351"/>
        <end position="369"/>
    </location>
</feature>
<feature type="compositionally biased region" description="Low complexity" evidence="1">
    <location>
        <begin position="259"/>
        <end position="271"/>
    </location>
</feature>